<dbReference type="AlphaFoldDB" id="A0A2K8KPW4"/>
<dbReference type="Gene3D" id="3.40.50.12230">
    <property type="match status" value="1"/>
</dbReference>
<dbReference type="Proteomes" id="UP000231179">
    <property type="component" value="Chromosome"/>
</dbReference>
<evidence type="ECO:0000256" key="5">
    <source>
        <dbReference type="HAMAP-Rule" id="MF_00182"/>
    </source>
</evidence>
<evidence type="ECO:0000259" key="6">
    <source>
        <dbReference type="Pfam" id="PF00551"/>
    </source>
</evidence>
<dbReference type="InterPro" id="IPR001555">
    <property type="entry name" value="GART_AS"/>
</dbReference>
<dbReference type="PANTHER" id="PTHR11138">
    <property type="entry name" value="METHIONYL-TRNA FORMYLTRANSFERASE"/>
    <property type="match status" value="1"/>
</dbReference>
<dbReference type="GO" id="GO:0005829">
    <property type="term" value="C:cytosol"/>
    <property type="evidence" value="ECO:0007669"/>
    <property type="project" value="TreeGrafter"/>
</dbReference>
<evidence type="ECO:0000313" key="9">
    <source>
        <dbReference type="Proteomes" id="UP000231179"/>
    </source>
</evidence>
<dbReference type="Pfam" id="PF02911">
    <property type="entry name" value="Formyl_trans_C"/>
    <property type="match status" value="1"/>
</dbReference>
<dbReference type="InterPro" id="IPR005793">
    <property type="entry name" value="Formyl_trans_C"/>
</dbReference>
<evidence type="ECO:0000313" key="8">
    <source>
        <dbReference type="EMBL" id="ATX71296.1"/>
    </source>
</evidence>
<accession>A0A2K8KPW4</accession>
<dbReference type="NCBIfam" id="TIGR00460">
    <property type="entry name" value="fmt"/>
    <property type="match status" value="1"/>
</dbReference>
<dbReference type="InterPro" id="IPR002376">
    <property type="entry name" value="Formyl_transf_N"/>
</dbReference>
<dbReference type="CDD" id="cd08646">
    <property type="entry name" value="FMT_core_Met-tRNA-FMT_N"/>
    <property type="match status" value="1"/>
</dbReference>
<dbReference type="PANTHER" id="PTHR11138:SF5">
    <property type="entry name" value="METHIONYL-TRNA FORMYLTRANSFERASE, MITOCHONDRIAL"/>
    <property type="match status" value="1"/>
</dbReference>
<dbReference type="Pfam" id="PF00551">
    <property type="entry name" value="Formyl_trans_N"/>
    <property type="match status" value="1"/>
</dbReference>
<comment type="function">
    <text evidence="5">Attaches a formyl group to the free amino group of methionyl-tRNA(fMet). The formyl group appears to play a dual role in the initiator identity of N-formylmethionyl-tRNA by promoting its recognition by IF2 and preventing the misappropriation of this tRNA by the elongation apparatus.</text>
</comment>
<gene>
    <name evidence="5 8" type="primary">fmt</name>
    <name evidence="8" type="ORF">SCLAR_v1c09940</name>
</gene>
<keyword evidence="3 5" id="KW-0808">Transferase</keyword>
<feature type="domain" description="Formyl transferase N-terminal" evidence="6">
    <location>
        <begin position="4"/>
        <end position="175"/>
    </location>
</feature>
<name>A0A2K8KPW4_9MOLU</name>
<evidence type="ECO:0000259" key="7">
    <source>
        <dbReference type="Pfam" id="PF02911"/>
    </source>
</evidence>
<dbReference type="CDD" id="cd08704">
    <property type="entry name" value="Met_tRNA_FMT_C"/>
    <property type="match status" value="1"/>
</dbReference>
<dbReference type="HAMAP" id="MF_00182">
    <property type="entry name" value="Formyl_trans"/>
    <property type="match status" value="1"/>
</dbReference>
<evidence type="ECO:0000256" key="4">
    <source>
        <dbReference type="ARBA" id="ARBA00022917"/>
    </source>
</evidence>
<proteinExistence type="inferred from homology"/>
<dbReference type="GO" id="GO:0004479">
    <property type="term" value="F:methionyl-tRNA formyltransferase activity"/>
    <property type="evidence" value="ECO:0007669"/>
    <property type="project" value="UniProtKB-UniRule"/>
</dbReference>
<keyword evidence="4 5" id="KW-0648">Protein biosynthesis</keyword>
<dbReference type="EC" id="2.1.2.9" evidence="2 5"/>
<comment type="catalytic activity">
    <reaction evidence="5">
        <text>L-methionyl-tRNA(fMet) + (6R)-10-formyltetrahydrofolate = N-formyl-L-methionyl-tRNA(fMet) + (6S)-5,6,7,8-tetrahydrofolate + H(+)</text>
        <dbReference type="Rhea" id="RHEA:24380"/>
        <dbReference type="Rhea" id="RHEA-COMP:9952"/>
        <dbReference type="Rhea" id="RHEA-COMP:9953"/>
        <dbReference type="ChEBI" id="CHEBI:15378"/>
        <dbReference type="ChEBI" id="CHEBI:57453"/>
        <dbReference type="ChEBI" id="CHEBI:78530"/>
        <dbReference type="ChEBI" id="CHEBI:78844"/>
        <dbReference type="ChEBI" id="CHEBI:195366"/>
        <dbReference type="EC" id="2.1.2.9"/>
    </reaction>
</comment>
<dbReference type="InterPro" id="IPR044135">
    <property type="entry name" value="Met-tRNA-FMT_C"/>
</dbReference>
<dbReference type="SUPFAM" id="SSF53328">
    <property type="entry name" value="Formyltransferase"/>
    <property type="match status" value="1"/>
</dbReference>
<evidence type="ECO:0000256" key="2">
    <source>
        <dbReference type="ARBA" id="ARBA00012261"/>
    </source>
</evidence>
<evidence type="ECO:0000256" key="3">
    <source>
        <dbReference type="ARBA" id="ARBA00022679"/>
    </source>
</evidence>
<feature type="domain" description="Formyl transferase C-terminal" evidence="7">
    <location>
        <begin position="202"/>
        <end position="301"/>
    </location>
</feature>
<dbReference type="InterPro" id="IPR005794">
    <property type="entry name" value="Fmt"/>
</dbReference>
<dbReference type="InterPro" id="IPR011034">
    <property type="entry name" value="Formyl_transferase-like_C_sf"/>
</dbReference>
<evidence type="ECO:0000256" key="1">
    <source>
        <dbReference type="ARBA" id="ARBA00010699"/>
    </source>
</evidence>
<sequence length="322" mass="35898">MYKVIFCGTPQIAVEILQALEQLDLKIVGVISQPDRIQGRKKQIVPTPVKVYAEQQGYQVFQPEKVGAIYDELAALKPDFLITCAFGQFIPEKVLNLFENAINVHASLLPKYRGGSPIQYAIKNGDAKTGISLMKMVKKMDAGEVYAQEEIAIAPSDDAGSLFEKLGKLGQSMLAKYLLAIFQKTIVGTPQDETKVSFAYNLTNDQEVINWEQDSTSVVNFIRCLSPKPVAYTYLFEERIKIKQARVVSSDEKVSALNITSSPGMIINVDKEGITVKVKDGYIKILELQRAGKSMTSAGSFDFPNSPFRITWMFCEKPYKKV</sequence>
<dbReference type="InterPro" id="IPR041711">
    <property type="entry name" value="Met-tRNA-FMT_N"/>
</dbReference>
<reference evidence="8 9" key="1">
    <citation type="submission" date="2017-11" db="EMBL/GenBank/DDBJ databases">
        <title>Complete genome sequence of Spiroplasma clarkii CN-5 (DSM 19994).</title>
        <authorList>
            <person name="Tsai Y.-M."/>
            <person name="Chang A."/>
            <person name="Lo W.-S."/>
            <person name="Kuo C.-H."/>
        </authorList>
    </citation>
    <scope>NUCLEOTIDE SEQUENCE [LARGE SCALE GENOMIC DNA]</scope>
    <source>
        <strain evidence="8 9">CN-5</strain>
    </source>
</reference>
<keyword evidence="9" id="KW-1185">Reference proteome</keyword>
<comment type="similarity">
    <text evidence="1 5">Belongs to the Fmt family.</text>
</comment>
<dbReference type="SUPFAM" id="SSF50486">
    <property type="entry name" value="FMT C-terminal domain-like"/>
    <property type="match status" value="1"/>
</dbReference>
<dbReference type="PROSITE" id="PS00373">
    <property type="entry name" value="GART"/>
    <property type="match status" value="1"/>
</dbReference>
<protein>
    <recommendedName>
        <fullName evidence="2 5">Methionyl-tRNA formyltransferase</fullName>
        <ecNumber evidence="2 5">2.1.2.9</ecNumber>
    </recommendedName>
</protein>
<dbReference type="EMBL" id="CP024870">
    <property type="protein sequence ID" value="ATX71296.1"/>
    <property type="molecule type" value="Genomic_DNA"/>
</dbReference>
<organism evidence="8 9">
    <name type="scientific">Spiroplasma clarkii</name>
    <dbReference type="NCBI Taxonomy" id="2139"/>
    <lineage>
        <taxon>Bacteria</taxon>
        <taxon>Bacillati</taxon>
        <taxon>Mycoplasmatota</taxon>
        <taxon>Mollicutes</taxon>
        <taxon>Entomoplasmatales</taxon>
        <taxon>Spiroplasmataceae</taxon>
        <taxon>Spiroplasma</taxon>
    </lineage>
</organism>
<dbReference type="InterPro" id="IPR036477">
    <property type="entry name" value="Formyl_transf_N_sf"/>
</dbReference>
<dbReference type="RefSeq" id="WP_100254834.1">
    <property type="nucleotide sequence ID" value="NZ_CP024870.1"/>
</dbReference>
<feature type="binding site" evidence="5">
    <location>
        <begin position="107"/>
        <end position="110"/>
    </location>
    <ligand>
        <name>(6S)-5,6,7,8-tetrahydrofolate</name>
        <dbReference type="ChEBI" id="CHEBI:57453"/>
    </ligand>
</feature>